<dbReference type="PANTHER" id="PTHR47572:SF5">
    <property type="entry name" value="BLR2277 PROTEIN"/>
    <property type="match status" value="1"/>
</dbReference>
<dbReference type="EMBL" id="CP106881">
    <property type="protein sequence ID" value="UYG53112.1"/>
    <property type="molecule type" value="Genomic_DNA"/>
</dbReference>
<name>A0ABY6GDE3_9BURK</name>
<evidence type="ECO:0000313" key="3">
    <source>
        <dbReference type="Proteomes" id="UP001162800"/>
    </source>
</evidence>
<keyword evidence="3" id="KW-1185">Reference proteome</keyword>
<dbReference type="Pfam" id="PF08450">
    <property type="entry name" value="SGL"/>
    <property type="match status" value="1"/>
</dbReference>
<protein>
    <submittedName>
        <fullName evidence="2">SMP-30/gluconolactonase/LRE family protein</fullName>
    </submittedName>
</protein>
<dbReference type="RefSeq" id="WP_231042996.1">
    <property type="nucleotide sequence ID" value="NZ_CP106881.1"/>
</dbReference>
<dbReference type="Gene3D" id="2.120.10.30">
    <property type="entry name" value="TolB, C-terminal domain"/>
    <property type="match status" value="1"/>
</dbReference>
<gene>
    <name evidence="2" type="ORF">M9799_07830</name>
</gene>
<evidence type="ECO:0000259" key="1">
    <source>
        <dbReference type="Pfam" id="PF08450"/>
    </source>
</evidence>
<dbReference type="SUPFAM" id="SSF63829">
    <property type="entry name" value="Calcium-dependent phosphotriesterase"/>
    <property type="match status" value="1"/>
</dbReference>
<dbReference type="Proteomes" id="UP001162800">
    <property type="component" value="Chromosome"/>
</dbReference>
<dbReference type="InterPro" id="IPR005511">
    <property type="entry name" value="SMP-30"/>
</dbReference>
<reference evidence="2" key="1">
    <citation type="submission" date="2022-09" db="EMBL/GenBank/DDBJ databases">
        <title>The complete genome of Acidovorax sp. 5MLIR.</title>
        <authorList>
            <person name="Liu L."/>
            <person name="Yue J."/>
            <person name="Yang F."/>
            <person name="Yuan J."/>
            <person name="Li L."/>
        </authorList>
    </citation>
    <scope>NUCLEOTIDE SEQUENCE</scope>
    <source>
        <strain evidence="2">5MLIR</strain>
    </source>
</reference>
<organism evidence="2 3">
    <name type="scientific">Comamonas endophytica</name>
    <dbReference type="NCBI Taxonomy" id="2949090"/>
    <lineage>
        <taxon>Bacteria</taxon>
        <taxon>Pseudomonadati</taxon>
        <taxon>Pseudomonadota</taxon>
        <taxon>Betaproteobacteria</taxon>
        <taxon>Burkholderiales</taxon>
        <taxon>Comamonadaceae</taxon>
        <taxon>Comamonas</taxon>
    </lineage>
</organism>
<dbReference type="InterPro" id="IPR011042">
    <property type="entry name" value="6-blade_b-propeller_TolB-like"/>
</dbReference>
<proteinExistence type="predicted"/>
<dbReference type="PRINTS" id="PR01790">
    <property type="entry name" value="SMP30FAMILY"/>
</dbReference>
<evidence type="ECO:0000313" key="2">
    <source>
        <dbReference type="EMBL" id="UYG53112.1"/>
    </source>
</evidence>
<accession>A0ABY6GDE3</accession>
<dbReference type="PANTHER" id="PTHR47572">
    <property type="entry name" value="LIPOPROTEIN-RELATED"/>
    <property type="match status" value="1"/>
</dbReference>
<sequence length="310" mass="33373">MTVRIQEIAAGLRFPEGPIAMPDGSLLLVEIEGRTLTRVGTDGRVERIVQLQGGPNGAALGPDGKVYICNNGGFKWHDSAEHGIRPIGQADDYTGGWIETVDLASGRVERLYERSESGPLRGPNDLVFDRQGGFWFTDHGKTRARDVDRGSVYYARADGSSIREIIFPLWSPNGIGLSADERTLYVAETFTGRIWAFELSAPGEIKPQPWPHSPQGGRLVAGLPGYQNLDSLALDSAGNICVATLSNGGITVVSPCGAHIEHIPMPDAMTTNLCFGGPSLQTAFITLSSTGRLVAMEWERPGLGLNFLNV</sequence>
<feature type="domain" description="SMP-30/Gluconolactonase/LRE-like region" evidence="1">
    <location>
        <begin position="14"/>
        <end position="288"/>
    </location>
</feature>
<dbReference type="InterPro" id="IPR013658">
    <property type="entry name" value="SGL"/>
</dbReference>
<dbReference type="InterPro" id="IPR051262">
    <property type="entry name" value="SMP-30/CGR1_Lactonase"/>
</dbReference>